<feature type="region of interest" description="Disordered" evidence="14">
    <location>
        <begin position="248"/>
        <end position="307"/>
    </location>
</feature>
<evidence type="ECO:0000256" key="1">
    <source>
        <dbReference type="ARBA" id="ARBA00004115"/>
    </source>
</evidence>
<feature type="compositionally biased region" description="Gly residues" evidence="14">
    <location>
        <begin position="283"/>
        <end position="293"/>
    </location>
</feature>
<evidence type="ECO:0000256" key="11">
    <source>
        <dbReference type="ARBA" id="ARBA00023065"/>
    </source>
</evidence>
<dbReference type="AlphaFoldDB" id="A0A316ZIN6"/>
<keyword evidence="9" id="KW-0106">Calcium</keyword>
<feature type="chain" id="PRO_5016381637" description="Store-operated calcium entry-associated regulatory factor" evidence="16">
    <location>
        <begin position="24"/>
        <end position="307"/>
    </location>
</feature>
<dbReference type="STRING" id="58919.A0A316ZIN6"/>
<keyword evidence="18" id="KW-1185">Reference proteome</keyword>
<evidence type="ECO:0000256" key="2">
    <source>
        <dbReference type="ARBA" id="ARBA00006833"/>
    </source>
</evidence>
<dbReference type="Pfam" id="PF06682">
    <property type="entry name" value="SARAF"/>
    <property type="match status" value="1"/>
</dbReference>
<comment type="subcellular location">
    <subcellularLocation>
        <location evidence="1">Endoplasmic reticulum membrane</location>
        <topology evidence="1">Single-pass type I membrane protein</topology>
    </subcellularLocation>
</comment>
<keyword evidence="11" id="KW-0406">Ion transport</keyword>
<evidence type="ECO:0000256" key="16">
    <source>
        <dbReference type="SAM" id="SignalP"/>
    </source>
</evidence>
<dbReference type="OrthoDB" id="20303at2759"/>
<evidence type="ECO:0000256" key="9">
    <source>
        <dbReference type="ARBA" id="ARBA00022837"/>
    </source>
</evidence>
<feature type="compositionally biased region" description="Gly residues" evidence="14">
    <location>
        <begin position="181"/>
        <end position="202"/>
    </location>
</feature>
<keyword evidence="7 16" id="KW-0732">Signal</keyword>
<organism evidence="17 18">
    <name type="scientific">Tilletiopsis washingtonensis</name>
    <dbReference type="NCBI Taxonomy" id="58919"/>
    <lineage>
        <taxon>Eukaryota</taxon>
        <taxon>Fungi</taxon>
        <taxon>Dikarya</taxon>
        <taxon>Basidiomycota</taxon>
        <taxon>Ustilaginomycotina</taxon>
        <taxon>Exobasidiomycetes</taxon>
        <taxon>Entylomatales</taxon>
        <taxon>Entylomatales incertae sedis</taxon>
        <taxon>Tilletiopsis</taxon>
    </lineage>
</organism>
<evidence type="ECO:0000256" key="5">
    <source>
        <dbReference type="ARBA" id="ARBA00022568"/>
    </source>
</evidence>
<comment type="similarity">
    <text evidence="2">Belongs to the SARAF family.</text>
</comment>
<feature type="region of interest" description="Disordered" evidence="14">
    <location>
        <begin position="179"/>
        <end position="232"/>
    </location>
</feature>
<keyword evidence="8" id="KW-0256">Endoplasmic reticulum</keyword>
<evidence type="ECO:0000256" key="13">
    <source>
        <dbReference type="ARBA" id="ARBA00031116"/>
    </source>
</evidence>
<evidence type="ECO:0000256" key="7">
    <source>
        <dbReference type="ARBA" id="ARBA00022729"/>
    </source>
</evidence>
<proteinExistence type="inferred from homology"/>
<keyword evidence="5" id="KW-0109">Calcium transport</keyword>
<dbReference type="GO" id="GO:0005789">
    <property type="term" value="C:endoplasmic reticulum membrane"/>
    <property type="evidence" value="ECO:0007669"/>
    <property type="project" value="UniProtKB-SubCell"/>
</dbReference>
<dbReference type="PANTHER" id="PTHR15929:SF0">
    <property type="entry name" value="STORE-OPERATED CALCIUM ENTRY-ASSOCIATED REGULATORY FACTOR"/>
    <property type="match status" value="1"/>
</dbReference>
<sequence>MRTSPRLVLPLLLLAALASTVAARQAPLAGSRVAMSSLRRLTFYDGALTAGRRTRPQEQLICHGSPCRYARPDVVTCSALGGGDWKCDADLPSNARMGRVEVSCEGWSGPDDPFVLKDSCSLTYNLLPAYPGGSSGGSSDSNVGSFLDVAFPIVFFGAVAWIMYNMVRSYFQSRAAAAGATTGGGRGGPGFGGPGFGPGGGGAPPPPYSKDVPGATAGAPPQQQQAQGWRPGFWTGLGLGGAAWALNRGGGGNTRGWERPGYDARERWEDEHGRFGRAAGPSRGYGGTDGGFGETRRSTGFGGTRNR</sequence>
<accession>A0A316ZIN6</accession>
<evidence type="ECO:0000256" key="8">
    <source>
        <dbReference type="ARBA" id="ARBA00022824"/>
    </source>
</evidence>
<keyword evidence="4" id="KW-0813">Transport</keyword>
<evidence type="ECO:0000256" key="10">
    <source>
        <dbReference type="ARBA" id="ARBA00022989"/>
    </source>
</evidence>
<evidence type="ECO:0000256" key="12">
    <source>
        <dbReference type="ARBA" id="ARBA00023136"/>
    </source>
</evidence>
<dbReference type="PANTHER" id="PTHR15929">
    <property type="entry name" value="STORE-OPERATED CALCIUM ENTRY-ASSOCIATED REGULATORY FACTOR"/>
    <property type="match status" value="1"/>
</dbReference>
<reference evidence="17 18" key="1">
    <citation type="journal article" date="2018" name="Mol. Biol. Evol.">
        <title>Broad Genomic Sampling Reveals a Smut Pathogenic Ancestry of the Fungal Clade Ustilaginomycotina.</title>
        <authorList>
            <person name="Kijpornyongpan T."/>
            <person name="Mondo S.J."/>
            <person name="Barry K."/>
            <person name="Sandor L."/>
            <person name="Lee J."/>
            <person name="Lipzen A."/>
            <person name="Pangilinan J."/>
            <person name="LaButti K."/>
            <person name="Hainaut M."/>
            <person name="Henrissat B."/>
            <person name="Grigoriev I.V."/>
            <person name="Spatafora J.W."/>
            <person name="Aime M.C."/>
        </authorList>
    </citation>
    <scope>NUCLEOTIDE SEQUENCE [LARGE SCALE GENOMIC DNA]</scope>
    <source>
        <strain evidence="17 18">MCA 4186</strain>
    </source>
</reference>
<dbReference type="EMBL" id="KZ819284">
    <property type="protein sequence ID" value="PWO00813.1"/>
    <property type="molecule type" value="Genomic_DNA"/>
</dbReference>
<evidence type="ECO:0000256" key="4">
    <source>
        <dbReference type="ARBA" id="ARBA00022448"/>
    </source>
</evidence>
<dbReference type="InterPro" id="IPR009567">
    <property type="entry name" value="SARAF"/>
</dbReference>
<dbReference type="GeneID" id="37268980"/>
<dbReference type="GO" id="GO:2001256">
    <property type="term" value="P:regulation of store-operated calcium entry"/>
    <property type="evidence" value="ECO:0007669"/>
    <property type="project" value="InterPro"/>
</dbReference>
<keyword evidence="12 15" id="KW-0472">Membrane</keyword>
<evidence type="ECO:0000256" key="6">
    <source>
        <dbReference type="ARBA" id="ARBA00022692"/>
    </source>
</evidence>
<evidence type="ECO:0000313" key="17">
    <source>
        <dbReference type="EMBL" id="PWO00813.1"/>
    </source>
</evidence>
<feature type="compositionally biased region" description="Basic and acidic residues" evidence="14">
    <location>
        <begin position="256"/>
        <end position="274"/>
    </location>
</feature>
<feature type="signal peptide" evidence="16">
    <location>
        <begin position="1"/>
        <end position="23"/>
    </location>
</feature>
<evidence type="ECO:0000256" key="3">
    <source>
        <dbReference type="ARBA" id="ARBA00016584"/>
    </source>
</evidence>
<dbReference type="RefSeq" id="XP_025601091.1">
    <property type="nucleotide sequence ID" value="XM_025741436.1"/>
</dbReference>
<keyword evidence="6 15" id="KW-0812">Transmembrane</keyword>
<feature type="transmembrane region" description="Helical" evidence="15">
    <location>
        <begin position="143"/>
        <end position="164"/>
    </location>
</feature>
<evidence type="ECO:0000256" key="14">
    <source>
        <dbReference type="SAM" id="MobiDB-lite"/>
    </source>
</evidence>
<dbReference type="GO" id="GO:0006816">
    <property type="term" value="P:calcium ion transport"/>
    <property type="evidence" value="ECO:0007669"/>
    <property type="project" value="UniProtKB-KW"/>
</dbReference>
<gene>
    <name evidence="17" type="ORF">FA09DRAFT_327536</name>
</gene>
<evidence type="ECO:0000256" key="15">
    <source>
        <dbReference type="SAM" id="Phobius"/>
    </source>
</evidence>
<protein>
    <recommendedName>
        <fullName evidence="3">Store-operated calcium entry-associated regulatory factor</fullName>
    </recommendedName>
    <alternativeName>
        <fullName evidence="13">Transmembrane protein 66</fullName>
    </alternativeName>
</protein>
<name>A0A316ZIN6_9BASI</name>
<evidence type="ECO:0000313" key="18">
    <source>
        <dbReference type="Proteomes" id="UP000245946"/>
    </source>
</evidence>
<feature type="compositionally biased region" description="Low complexity" evidence="14">
    <location>
        <begin position="213"/>
        <end position="232"/>
    </location>
</feature>
<keyword evidence="10 15" id="KW-1133">Transmembrane helix</keyword>
<dbReference type="Proteomes" id="UP000245946">
    <property type="component" value="Unassembled WGS sequence"/>
</dbReference>